<dbReference type="GeneTree" id="ENSGT00940000176891"/>
<accession>A0A3Q3NF09</accession>
<comment type="similarity">
    <text evidence="2">Belongs to the alpha/beta interferon family.</text>
</comment>
<protein>
    <submittedName>
        <fullName evidence="9">Interferon alpha-B-like</fullName>
    </submittedName>
</protein>
<dbReference type="RefSeq" id="XP_026180931.1">
    <property type="nucleotide sequence ID" value="XM_026325146.1"/>
</dbReference>
<dbReference type="PANTHER" id="PTHR11691:SF73">
    <property type="entry name" value="INTERFERON BETA"/>
    <property type="match status" value="1"/>
</dbReference>
<evidence type="ECO:0000256" key="5">
    <source>
        <dbReference type="ARBA" id="ARBA00022729"/>
    </source>
</evidence>
<feature type="chain" id="PRO_5030081788" evidence="8">
    <location>
        <begin position="19"/>
        <end position="186"/>
    </location>
</feature>
<reference evidence="9" key="1">
    <citation type="submission" date="2025-08" db="UniProtKB">
        <authorList>
            <consortium name="Ensembl"/>
        </authorList>
    </citation>
    <scope>IDENTIFICATION</scope>
</reference>
<dbReference type="InParanoid" id="A0A3Q3NF09"/>
<dbReference type="PANTHER" id="PTHR11691">
    <property type="entry name" value="TYPE I INTERFERON"/>
    <property type="match status" value="1"/>
</dbReference>
<keyword evidence="10" id="KW-1185">Reference proteome</keyword>
<evidence type="ECO:0000256" key="3">
    <source>
        <dbReference type="ARBA" id="ARBA00022514"/>
    </source>
</evidence>
<evidence type="ECO:0000313" key="10">
    <source>
        <dbReference type="Proteomes" id="UP000261640"/>
    </source>
</evidence>
<evidence type="ECO:0000313" key="9">
    <source>
        <dbReference type="Ensembl" id="ENSMAMP00000034626.2"/>
    </source>
</evidence>
<evidence type="ECO:0000256" key="7">
    <source>
        <dbReference type="ARBA" id="ARBA00023157"/>
    </source>
</evidence>
<dbReference type="GeneID" id="113140987"/>
<evidence type="ECO:0000256" key="6">
    <source>
        <dbReference type="ARBA" id="ARBA00023118"/>
    </source>
</evidence>
<dbReference type="InterPro" id="IPR000471">
    <property type="entry name" value="Interferon_alpha/beta/delta"/>
</dbReference>
<dbReference type="GO" id="GO:0005126">
    <property type="term" value="F:cytokine receptor binding"/>
    <property type="evidence" value="ECO:0007669"/>
    <property type="project" value="InterPro"/>
</dbReference>
<dbReference type="GO" id="GO:0006955">
    <property type="term" value="P:immune response"/>
    <property type="evidence" value="ECO:0007669"/>
    <property type="project" value="UniProtKB-ARBA"/>
</dbReference>
<keyword evidence="3" id="KW-0202">Cytokine</keyword>
<dbReference type="GO" id="GO:0005615">
    <property type="term" value="C:extracellular space"/>
    <property type="evidence" value="ECO:0007669"/>
    <property type="project" value="UniProtKB-KW"/>
</dbReference>
<evidence type="ECO:0000256" key="1">
    <source>
        <dbReference type="ARBA" id="ARBA00004613"/>
    </source>
</evidence>
<dbReference type="OrthoDB" id="8922121at2759"/>
<evidence type="ECO:0000256" key="4">
    <source>
        <dbReference type="ARBA" id="ARBA00022525"/>
    </source>
</evidence>
<comment type="subcellular location">
    <subcellularLocation>
        <location evidence="1">Secreted</location>
    </subcellularLocation>
</comment>
<dbReference type="Pfam" id="PF00143">
    <property type="entry name" value="Interferon"/>
    <property type="match status" value="1"/>
</dbReference>
<evidence type="ECO:0000256" key="8">
    <source>
        <dbReference type="SAM" id="SignalP"/>
    </source>
</evidence>
<dbReference type="InterPro" id="IPR009079">
    <property type="entry name" value="4_helix_cytokine-like_core"/>
</dbReference>
<dbReference type="AlphaFoldDB" id="A0A3Q3NF09"/>
<sequence>MPMMLSSALLILLQLCSLQVMTVAMPRCGLQATVVQTAYNLLKDLGGPFPVHCLQYNANISFPDSAFPATSNHFQCDQALRVVYESLRGAWLIFNDHDELPDGLMWNKDKFDIFHNLQGRLLKEGSCFSSVGDSGVLSSYFSNVTAVLQQQDSAACGWMALRRDLLRVLMYNLQQHRNCFTKRPAH</sequence>
<proteinExistence type="inferred from homology"/>
<dbReference type="Gene3D" id="1.20.1250.10">
    <property type="match status" value="1"/>
</dbReference>
<dbReference type="Proteomes" id="UP000261640">
    <property type="component" value="Unplaced"/>
</dbReference>
<keyword evidence="5 8" id="KW-0732">Signal</keyword>
<keyword evidence="6" id="KW-0051">Antiviral defense</keyword>
<keyword evidence="7" id="KW-1015">Disulfide bond</keyword>
<reference evidence="9" key="2">
    <citation type="submission" date="2025-09" db="UniProtKB">
        <authorList>
            <consortium name="Ensembl"/>
        </authorList>
    </citation>
    <scope>IDENTIFICATION</scope>
</reference>
<dbReference type="STRING" id="205130.ENSMAMP00000034626"/>
<dbReference type="Ensembl" id="ENSMAMT00000035507.2">
    <property type="protein sequence ID" value="ENSMAMP00000034626.2"/>
    <property type="gene ID" value="ENSMAMG00000023251.2"/>
</dbReference>
<dbReference type="GO" id="GO:0005125">
    <property type="term" value="F:cytokine activity"/>
    <property type="evidence" value="ECO:0007669"/>
    <property type="project" value="UniProtKB-KW"/>
</dbReference>
<name>A0A3Q3NF09_9TELE</name>
<dbReference type="GO" id="GO:0051607">
    <property type="term" value="P:defense response to virus"/>
    <property type="evidence" value="ECO:0007669"/>
    <property type="project" value="UniProtKB-KW"/>
</dbReference>
<dbReference type="SUPFAM" id="SSF47266">
    <property type="entry name" value="4-helical cytokines"/>
    <property type="match status" value="1"/>
</dbReference>
<evidence type="ECO:0000256" key="2">
    <source>
        <dbReference type="ARBA" id="ARBA00011033"/>
    </source>
</evidence>
<organism evidence="9 10">
    <name type="scientific">Mastacembelus armatus</name>
    <name type="common">zig-zag eel</name>
    <dbReference type="NCBI Taxonomy" id="205130"/>
    <lineage>
        <taxon>Eukaryota</taxon>
        <taxon>Metazoa</taxon>
        <taxon>Chordata</taxon>
        <taxon>Craniata</taxon>
        <taxon>Vertebrata</taxon>
        <taxon>Euteleostomi</taxon>
        <taxon>Actinopterygii</taxon>
        <taxon>Neopterygii</taxon>
        <taxon>Teleostei</taxon>
        <taxon>Neoteleostei</taxon>
        <taxon>Acanthomorphata</taxon>
        <taxon>Anabantaria</taxon>
        <taxon>Synbranchiformes</taxon>
        <taxon>Mastacembelidae</taxon>
        <taxon>Mastacembelus</taxon>
    </lineage>
</organism>
<feature type="signal peptide" evidence="8">
    <location>
        <begin position="1"/>
        <end position="18"/>
    </location>
</feature>
<keyword evidence="4" id="KW-0964">Secreted</keyword>